<dbReference type="AlphaFoldDB" id="A0A814AJT8"/>
<dbReference type="EMBL" id="CAJOBA010003136">
    <property type="protein sequence ID" value="CAF3671731.1"/>
    <property type="molecule type" value="Genomic_DNA"/>
</dbReference>
<feature type="region of interest" description="Disordered" evidence="1">
    <location>
        <begin position="565"/>
        <end position="586"/>
    </location>
</feature>
<evidence type="ECO:0000313" key="5">
    <source>
        <dbReference type="EMBL" id="CAF0913777.1"/>
    </source>
</evidence>
<dbReference type="EMBL" id="CAJOBC010001710">
    <property type="protein sequence ID" value="CAF3694348.1"/>
    <property type="molecule type" value="Genomic_DNA"/>
</dbReference>
<comment type="caution">
    <text evidence="5">The sequence shown here is derived from an EMBL/GenBank/DDBJ whole genome shotgun (WGS) entry which is preliminary data.</text>
</comment>
<evidence type="ECO:0000313" key="6">
    <source>
        <dbReference type="EMBL" id="CAF3671731.1"/>
    </source>
</evidence>
<feature type="signal peptide" evidence="3">
    <location>
        <begin position="1"/>
        <end position="19"/>
    </location>
</feature>
<dbReference type="EMBL" id="CAJNOQ010001710">
    <property type="protein sequence ID" value="CAF0913777.1"/>
    <property type="molecule type" value="Genomic_DNA"/>
</dbReference>
<evidence type="ECO:0000256" key="1">
    <source>
        <dbReference type="SAM" id="MobiDB-lite"/>
    </source>
</evidence>
<sequence>MKKRLECLLLRIPVYHCIAFQVECMHYKGGTITWKPTDAYSTADPVEILITEKHSWTLGRYFCDANTINTQGLYYDDTAGSTSGFPTVDCQSSSVSSCSPFTPIDHITLCTDFSNNLTISSGAWYEKQYLDRTTNIWVGWTGSAWSTDVDPSGNARWSVLTKIDLTLGTPINTSPVTGSLPIIRVLVNTQAIIQIPAADWDLGQVLKCRFANTFDECGDVCGMLTSANISASDCTIEWNAVFKTGQTASTYIAAIMVEDFLSTGGSALSAVPLQMVIYVYSAGPGACANGPPQVIGARPNRACIAATPGVQFSEQVYAEVYCNTDSIVEFITTSPLYMTKSSTITNMGLNSDGHMQFGITLTWTPILDQAGPQVFCACALDNNGLSGSQYCFTYVVGATSPDLQPIIAVQGTGSPVGVVFSNQSVFSIQASATVHRPNRNGTYIKIYHQNGTMVWSIDCGWSPDVFYTNQTIVFIVQNANWDAGALYYINFDSGASSGTAFCGPESAPITGSTFWNFTIWDSRRSSTTTTTTTAGTVPTPLSTTTPIPGLTTTGIALTSTTTVTTSTTTSTTSDTTSTTSTTTVTTATTTEPEMTVFSPKDFEIACIQPVTIMTAVMFAAMIPIHITAMFTMYLQLNKKYNPNKIAAELRISKFYQRKR</sequence>
<dbReference type="Proteomes" id="UP000681722">
    <property type="component" value="Unassembled WGS sequence"/>
</dbReference>
<dbReference type="Proteomes" id="UP000677228">
    <property type="component" value="Unassembled WGS sequence"/>
</dbReference>
<dbReference type="Proteomes" id="UP000663829">
    <property type="component" value="Unassembled WGS sequence"/>
</dbReference>
<gene>
    <name evidence="5" type="ORF">GPM918_LOCUS9285</name>
    <name evidence="4" type="ORF">OVA965_LOCUS9036</name>
    <name evidence="7" type="ORF">SRO942_LOCUS9286</name>
    <name evidence="6" type="ORF">TMI583_LOCUS9032</name>
</gene>
<keyword evidence="8" id="KW-1185">Reference proteome</keyword>
<evidence type="ECO:0000256" key="3">
    <source>
        <dbReference type="SAM" id="SignalP"/>
    </source>
</evidence>
<keyword evidence="2" id="KW-0472">Membrane</keyword>
<evidence type="ECO:0000256" key="2">
    <source>
        <dbReference type="SAM" id="Phobius"/>
    </source>
</evidence>
<proteinExistence type="predicted"/>
<dbReference type="OrthoDB" id="10056668at2759"/>
<feature type="transmembrane region" description="Helical" evidence="2">
    <location>
        <begin position="612"/>
        <end position="634"/>
    </location>
</feature>
<evidence type="ECO:0000313" key="8">
    <source>
        <dbReference type="Proteomes" id="UP000663829"/>
    </source>
</evidence>
<organism evidence="5 8">
    <name type="scientific">Didymodactylos carnosus</name>
    <dbReference type="NCBI Taxonomy" id="1234261"/>
    <lineage>
        <taxon>Eukaryota</taxon>
        <taxon>Metazoa</taxon>
        <taxon>Spiralia</taxon>
        <taxon>Gnathifera</taxon>
        <taxon>Rotifera</taxon>
        <taxon>Eurotatoria</taxon>
        <taxon>Bdelloidea</taxon>
        <taxon>Philodinida</taxon>
        <taxon>Philodinidae</taxon>
        <taxon>Didymodactylos</taxon>
    </lineage>
</organism>
<name>A0A814AJT8_9BILA</name>
<keyword evidence="2" id="KW-0812">Transmembrane</keyword>
<keyword evidence="2" id="KW-1133">Transmembrane helix</keyword>
<feature type="chain" id="PRO_5036409791" evidence="3">
    <location>
        <begin position="20"/>
        <end position="659"/>
    </location>
</feature>
<evidence type="ECO:0000313" key="4">
    <source>
        <dbReference type="EMBL" id="CAF0889237.1"/>
    </source>
</evidence>
<reference evidence="5" key="1">
    <citation type="submission" date="2021-02" db="EMBL/GenBank/DDBJ databases">
        <authorList>
            <person name="Nowell W R."/>
        </authorList>
    </citation>
    <scope>NUCLEOTIDE SEQUENCE</scope>
</reference>
<evidence type="ECO:0000313" key="7">
    <source>
        <dbReference type="EMBL" id="CAF3694348.1"/>
    </source>
</evidence>
<protein>
    <submittedName>
        <fullName evidence="5">Uncharacterized protein</fullName>
    </submittedName>
</protein>
<accession>A0A814AJT8</accession>
<dbReference type="EMBL" id="CAJNOK010003135">
    <property type="protein sequence ID" value="CAF0889237.1"/>
    <property type="molecule type" value="Genomic_DNA"/>
</dbReference>
<dbReference type="Proteomes" id="UP000682733">
    <property type="component" value="Unassembled WGS sequence"/>
</dbReference>
<keyword evidence="3" id="KW-0732">Signal</keyword>